<dbReference type="Gene3D" id="1.10.340.70">
    <property type="match status" value="1"/>
</dbReference>
<dbReference type="SUPFAM" id="SSF53098">
    <property type="entry name" value="Ribonuclease H-like"/>
    <property type="match status" value="1"/>
</dbReference>
<dbReference type="InterPro" id="IPR050951">
    <property type="entry name" value="Retrovirus_Pol_polyprotein"/>
</dbReference>
<reference evidence="4" key="1">
    <citation type="submission" date="2021-01" db="EMBL/GenBank/DDBJ databases">
        <title>Caligus Genome Assembly.</title>
        <authorList>
            <person name="Gallardo-Escarate C."/>
        </authorList>
    </citation>
    <scope>NUCLEOTIDE SEQUENCE [LARGE SCALE GENOMIC DNA]</scope>
</reference>
<dbReference type="EC" id="2.7.7.49" evidence="1"/>
<protein>
    <recommendedName>
        <fullName evidence="1">RNA-directed DNA polymerase</fullName>
        <ecNumber evidence="1">2.7.7.49</ecNumber>
    </recommendedName>
</protein>
<dbReference type="OrthoDB" id="6363839at2759"/>
<proteinExistence type="predicted"/>
<keyword evidence="4" id="KW-1185">Reference proteome</keyword>
<evidence type="ECO:0000313" key="4">
    <source>
        <dbReference type="Proteomes" id="UP000595437"/>
    </source>
</evidence>
<sequence length="131" mass="15093">HQGIEKTKRRARQTVYWPGYTNDIKTTVEACSSCQYYRSSLPQEPLVQEKIPLRPFEMATSDLFYYGGNQYLVYADRTSGFPLIAKYNGDPSASDVIKDLRRFFSLMGVPNILRSDNGPQYASEEMKKFSR</sequence>
<dbReference type="Pfam" id="PF00665">
    <property type="entry name" value="rve"/>
    <property type="match status" value="1"/>
</dbReference>
<dbReference type="PANTHER" id="PTHR37984">
    <property type="entry name" value="PROTEIN CBG26694"/>
    <property type="match status" value="1"/>
</dbReference>
<evidence type="ECO:0000256" key="1">
    <source>
        <dbReference type="ARBA" id="ARBA00012493"/>
    </source>
</evidence>
<dbReference type="GO" id="GO:0015074">
    <property type="term" value="P:DNA integration"/>
    <property type="evidence" value="ECO:0007669"/>
    <property type="project" value="InterPro"/>
</dbReference>
<evidence type="ECO:0000313" key="3">
    <source>
        <dbReference type="EMBL" id="QQP41372.1"/>
    </source>
</evidence>
<feature type="non-terminal residue" evidence="3">
    <location>
        <position position="1"/>
    </location>
</feature>
<evidence type="ECO:0000259" key="2">
    <source>
        <dbReference type="PROSITE" id="PS50994"/>
    </source>
</evidence>
<feature type="non-terminal residue" evidence="3">
    <location>
        <position position="131"/>
    </location>
</feature>
<accession>A0A7T8H0R4</accession>
<dbReference type="InterPro" id="IPR041588">
    <property type="entry name" value="Integrase_H2C2"/>
</dbReference>
<dbReference type="Pfam" id="PF17921">
    <property type="entry name" value="Integrase_H2C2"/>
    <property type="match status" value="1"/>
</dbReference>
<feature type="domain" description="Integrase catalytic" evidence="2">
    <location>
        <begin position="51"/>
        <end position="131"/>
    </location>
</feature>
<organism evidence="3 4">
    <name type="scientific">Caligus rogercresseyi</name>
    <name type="common">Sea louse</name>
    <dbReference type="NCBI Taxonomy" id="217165"/>
    <lineage>
        <taxon>Eukaryota</taxon>
        <taxon>Metazoa</taxon>
        <taxon>Ecdysozoa</taxon>
        <taxon>Arthropoda</taxon>
        <taxon>Crustacea</taxon>
        <taxon>Multicrustacea</taxon>
        <taxon>Hexanauplia</taxon>
        <taxon>Copepoda</taxon>
        <taxon>Siphonostomatoida</taxon>
        <taxon>Caligidae</taxon>
        <taxon>Caligus</taxon>
    </lineage>
</organism>
<gene>
    <name evidence="3" type="ORF">FKW44_015720</name>
</gene>
<dbReference type="PANTHER" id="PTHR37984:SF7">
    <property type="entry name" value="INTEGRASE CATALYTIC DOMAIN-CONTAINING PROTEIN"/>
    <property type="match status" value="1"/>
</dbReference>
<dbReference type="InterPro" id="IPR001584">
    <property type="entry name" value="Integrase_cat-core"/>
</dbReference>
<dbReference type="GO" id="GO:0003676">
    <property type="term" value="F:nucleic acid binding"/>
    <property type="evidence" value="ECO:0007669"/>
    <property type="project" value="InterPro"/>
</dbReference>
<dbReference type="InterPro" id="IPR036397">
    <property type="entry name" value="RNaseH_sf"/>
</dbReference>
<dbReference type="Proteomes" id="UP000595437">
    <property type="component" value="Chromosome 10"/>
</dbReference>
<name>A0A7T8H0R4_CALRO</name>
<dbReference type="EMBL" id="CP045899">
    <property type="protein sequence ID" value="QQP41372.1"/>
    <property type="molecule type" value="Genomic_DNA"/>
</dbReference>
<dbReference type="PROSITE" id="PS50994">
    <property type="entry name" value="INTEGRASE"/>
    <property type="match status" value="1"/>
</dbReference>
<dbReference type="GO" id="GO:0003964">
    <property type="term" value="F:RNA-directed DNA polymerase activity"/>
    <property type="evidence" value="ECO:0007669"/>
    <property type="project" value="UniProtKB-EC"/>
</dbReference>
<dbReference type="InterPro" id="IPR012337">
    <property type="entry name" value="RNaseH-like_sf"/>
</dbReference>
<dbReference type="AlphaFoldDB" id="A0A7T8H0R4"/>
<dbReference type="Gene3D" id="3.30.420.10">
    <property type="entry name" value="Ribonuclease H-like superfamily/Ribonuclease H"/>
    <property type="match status" value="1"/>
</dbReference>